<evidence type="ECO:0000259" key="6">
    <source>
        <dbReference type="Pfam" id="PF08100"/>
    </source>
</evidence>
<keyword evidence="2 7" id="KW-0808">Transferase</keyword>
<feature type="domain" description="O-methyltransferase C-terminal" evidence="5">
    <location>
        <begin position="98"/>
        <end position="302"/>
    </location>
</feature>
<dbReference type="AlphaFoldDB" id="A0A263D0M2"/>
<feature type="active site" description="Proton acceptor" evidence="4">
    <location>
        <position position="235"/>
    </location>
</feature>
<dbReference type="Proteomes" id="UP000242444">
    <property type="component" value="Unassembled WGS sequence"/>
</dbReference>
<organism evidence="7 8">
    <name type="scientific">Amycolatopsis antarctica</name>
    <dbReference type="NCBI Taxonomy" id="1854586"/>
    <lineage>
        <taxon>Bacteria</taxon>
        <taxon>Bacillati</taxon>
        <taxon>Actinomycetota</taxon>
        <taxon>Actinomycetes</taxon>
        <taxon>Pseudonocardiales</taxon>
        <taxon>Pseudonocardiaceae</taxon>
        <taxon>Amycolatopsis</taxon>
    </lineage>
</organism>
<proteinExistence type="predicted"/>
<dbReference type="Gene3D" id="3.40.50.150">
    <property type="entry name" value="Vaccinia Virus protein VP39"/>
    <property type="match status" value="1"/>
</dbReference>
<dbReference type="GO" id="GO:0032259">
    <property type="term" value="P:methylation"/>
    <property type="evidence" value="ECO:0007669"/>
    <property type="project" value="UniProtKB-KW"/>
</dbReference>
<gene>
    <name evidence="7" type="ORF">CFN78_17260</name>
</gene>
<dbReference type="OrthoDB" id="3804952at2"/>
<dbReference type="InterPro" id="IPR016461">
    <property type="entry name" value="COMT-like"/>
</dbReference>
<name>A0A263D0M2_9PSEU</name>
<keyword evidence="8" id="KW-1185">Reference proteome</keyword>
<dbReference type="GO" id="GO:0046983">
    <property type="term" value="F:protein dimerization activity"/>
    <property type="evidence" value="ECO:0007669"/>
    <property type="project" value="InterPro"/>
</dbReference>
<evidence type="ECO:0000256" key="1">
    <source>
        <dbReference type="ARBA" id="ARBA00022603"/>
    </source>
</evidence>
<protein>
    <submittedName>
        <fullName evidence="7">Methyltransferase</fullName>
    </submittedName>
</protein>
<accession>A0A263D0M2</accession>
<dbReference type="Gene3D" id="1.10.287.1350">
    <property type="match status" value="1"/>
</dbReference>
<dbReference type="InterPro" id="IPR036388">
    <property type="entry name" value="WH-like_DNA-bd_sf"/>
</dbReference>
<comment type="caution">
    <text evidence="7">The sequence shown here is derived from an EMBL/GenBank/DDBJ whole genome shotgun (WGS) entry which is preliminary data.</text>
</comment>
<dbReference type="GO" id="GO:0008171">
    <property type="term" value="F:O-methyltransferase activity"/>
    <property type="evidence" value="ECO:0007669"/>
    <property type="project" value="InterPro"/>
</dbReference>
<keyword evidence="3" id="KW-0949">S-adenosyl-L-methionine</keyword>
<dbReference type="EMBL" id="NKYE01000010">
    <property type="protein sequence ID" value="OZM71901.1"/>
    <property type="molecule type" value="Genomic_DNA"/>
</dbReference>
<dbReference type="SUPFAM" id="SSF53335">
    <property type="entry name" value="S-adenosyl-L-methionine-dependent methyltransferases"/>
    <property type="match status" value="1"/>
</dbReference>
<reference evidence="7 8" key="1">
    <citation type="submission" date="2017-07" db="EMBL/GenBank/DDBJ databases">
        <title>Amycolatopsis antarcticus sp. nov., isolated from the surface of an Antarcticus brown macroalga.</title>
        <authorList>
            <person name="Wang J."/>
            <person name="Leiva S."/>
            <person name="Huang J."/>
            <person name="Huang Y."/>
        </authorList>
    </citation>
    <scope>NUCLEOTIDE SEQUENCE [LARGE SCALE GENOMIC DNA]</scope>
    <source>
        <strain evidence="7 8">AU-G6</strain>
    </source>
</reference>
<dbReference type="PANTHER" id="PTHR43712:SF2">
    <property type="entry name" value="O-METHYLTRANSFERASE CICE"/>
    <property type="match status" value="1"/>
</dbReference>
<dbReference type="SUPFAM" id="SSF46785">
    <property type="entry name" value="Winged helix' DNA-binding domain"/>
    <property type="match status" value="1"/>
</dbReference>
<evidence type="ECO:0000313" key="8">
    <source>
        <dbReference type="Proteomes" id="UP000242444"/>
    </source>
</evidence>
<dbReference type="InterPro" id="IPR012967">
    <property type="entry name" value="COMT_dimerisation"/>
</dbReference>
<dbReference type="Pfam" id="PF00891">
    <property type="entry name" value="Methyltransf_2"/>
    <property type="match status" value="1"/>
</dbReference>
<feature type="domain" description="O-methyltransferase dimerisation" evidence="6">
    <location>
        <begin position="3"/>
        <end position="73"/>
    </location>
</feature>
<keyword evidence="1 7" id="KW-0489">Methyltransferase</keyword>
<dbReference type="InterPro" id="IPR036390">
    <property type="entry name" value="WH_DNA-bd_sf"/>
</dbReference>
<evidence type="ECO:0000256" key="3">
    <source>
        <dbReference type="ARBA" id="ARBA00022691"/>
    </source>
</evidence>
<dbReference type="Gene3D" id="1.10.10.10">
    <property type="entry name" value="Winged helix-like DNA-binding domain superfamily/Winged helix DNA-binding domain"/>
    <property type="match status" value="1"/>
</dbReference>
<dbReference type="InParanoid" id="A0A263D0M2"/>
<dbReference type="PROSITE" id="PS51683">
    <property type="entry name" value="SAM_OMT_II"/>
    <property type="match status" value="1"/>
</dbReference>
<evidence type="ECO:0000313" key="7">
    <source>
        <dbReference type="EMBL" id="OZM71901.1"/>
    </source>
</evidence>
<dbReference type="CDD" id="cd02440">
    <property type="entry name" value="AdoMet_MTases"/>
    <property type="match status" value="1"/>
</dbReference>
<dbReference type="PANTHER" id="PTHR43712">
    <property type="entry name" value="PUTATIVE (AFU_ORTHOLOGUE AFUA_4G14580)-RELATED"/>
    <property type="match status" value="1"/>
</dbReference>
<sequence>MAHLATPMAVRVAATLGIADLIAAGTTTVPGLAEATDTHPDALGRVLRHLAAHEVLRQNESGEYALTGTGECLRSDHPSGIRAMLDTESAVGRAELSFVHLMHSVRTGAAAFPRLYGRDFWVDLESEPARARSFAESMGTDLTRSRSAGIVGARDWGALGSVVDVGGGSGTLAVALLSAFPELRVTVLDLPDTAESAKRAFIESDVDDRGEVVGGSFFDSLPPGAGGYLLSSVLHDWDDEPAMRILRRCAEAAGPGGSVFVIERIGAAGDRPGTAMDLRMLAYYGGKERDAAELTALAGAAGLLPRAEYAAGVSTVIELRAGGTARRGR</sequence>
<evidence type="ECO:0000259" key="5">
    <source>
        <dbReference type="Pfam" id="PF00891"/>
    </source>
</evidence>
<dbReference type="PIRSF" id="PIRSF005739">
    <property type="entry name" value="O-mtase"/>
    <property type="match status" value="1"/>
</dbReference>
<dbReference type="InterPro" id="IPR029063">
    <property type="entry name" value="SAM-dependent_MTases_sf"/>
</dbReference>
<evidence type="ECO:0000256" key="2">
    <source>
        <dbReference type="ARBA" id="ARBA00022679"/>
    </source>
</evidence>
<evidence type="ECO:0000256" key="4">
    <source>
        <dbReference type="PIRSR" id="PIRSR005739-1"/>
    </source>
</evidence>
<dbReference type="InterPro" id="IPR001077">
    <property type="entry name" value="COMT_C"/>
</dbReference>
<dbReference type="Pfam" id="PF08100">
    <property type="entry name" value="Dimerisation"/>
    <property type="match status" value="1"/>
</dbReference>